<dbReference type="InterPro" id="IPR011008">
    <property type="entry name" value="Dimeric_a/b-barrel"/>
</dbReference>
<evidence type="ECO:0000313" key="4">
    <source>
        <dbReference type="Proteomes" id="UP001431209"/>
    </source>
</evidence>
<comment type="caution">
    <text evidence="3">The sequence shown here is derived from an EMBL/GenBank/DDBJ whole genome shotgun (WGS) entry which is preliminary data.</text>
</comment>
<evidence type="ECO:0000259" key="2">
    <source>
        <dbReference type="PROSITE" id="PS51502"/>
    </source>
</evidence>
<dbReference type="Proteomes" id="UP001431209">
    <property type="component" value="Unassembled WGS sequence"/>
</dbReference>
<dbReference type="PANTHER" id="PTHR33178:SF10">
    <property type="entry name" value="STRESS-RESPONSE A_B BARREL DOMAIN-CONTAINING PROTEIN"/>
    <property type="match status" value="1"/>
</dbReference>
<dbReference type="InterPro" id="IPR044662">
    <property type="entry name" value="HS1/DABB1-like"/>
</dbReference>
<keyword evidence="4" id="KW-1185">Reference proteome</keyword>
<comment type="subunit">
    <text evidence="1">Homodimer.</text>
</comment>
<dbReference type="Gene3D" id="3.30.70.100">
    <property type="match status" value="1"/>
</dbReference>
<sequence>MPVVHIVLFKFKPSTSEEQINDVMDALGTLKSKFDGIVSYSSGPNISTENLHKGLTHGFTMKFKDAASRDAYLPHEEHVKVAKKLIDNMEDIVVFDYEE</sequence>
<dbReference type="EMBL" id="JAOPGA020001124">
    <property type="protein sequence ID" value="KAL0485304.1"/>
    <property type="molecule type" value="Genomic_DNA"/>
</dbReference>
<feature type="domain" description="Stress-response A/B barrel" evidence="2">
    <location>
        <begin position="3"/>
        <end position="97"/>
    </location>
</feature>
<accession>A0AAW2Z7B7</accession>
<proteinExistence type="predicted"/>
<evidence type="ECO:0000256" key="1">
    <source>
        <dbReference type="ARBA" id="ARBA00011738"/>
    </source>
</evidence>
<protein>
    <recommendedName>
        <fullName evidence="2">Stress-response A/B barrel domain-containing protein</fullName>
    </recommendedName>
</protein>
<dbReference type="Pfam" id="PF07876">
    <property type="entry name" value="Dabb"/>
    <property type="match status" value="1"/>
</dbReference>
<dbReference type="PROSITE" id="PS51502">
    <property type="entry name" value="S_R_A_B_BARREL"/>
    <property type="match status" value="1"/>
</dbReference>
<name>A0AAW2Z7B7_9EUKA</name>
<dbReference type="SUPFAM" id="SSF54909">
    <property type="entry name" value="Dimeric alpha+beta barrel"/>
    <property type="match status" value="1"/>
</dbReference>
<organism evidence="3 4">
    <name type="scientific">Acrasis kona</name>
    <dbReference type="NCBI Taxonomy" id="1008807"/>
    <lineage>
        <taxon>Eukaryota</taxon>
        <taxon>Discoba</taxon>
        <taxon>Heterolobosea</taxon>
        <taxon>Tetramitia</taxon>
        <taxon>Eutetramitia</taxon>
        <taxon>Acrasidae</taxon>
        <taxon>Acrasis</taxon>
    </lineage>
</organism>
<reference evidence="3 4" key="1">
    <citation type="submission" date="2024-03" db="EMBL/GenBank/DDBJ databases">
        <title>The Acrasis kona genome and developmental transcriptomes reveal deep origins of eukaryotic multicellular pathways.</title>
        <authorList>
            <person name="Sheikh S."/>
            <person name="Fu C.-J."/>
            <person name="Brown M.W."/>
            <person name="Baldauf S.L."/>
        </authorList>
    </citation>
    <scope>NUCLEOTIDE SEQUENCE [LARGE SCALE GENOMIC DNA]</scope>
    <source>
        <strain evidence="3 4">ATCC MYA-3509</strain>
    </source>
</reference>
<evidence type="ECO:0000313" key="3">
    <source>
        <dbReference type="EMBL" id="KAL0485304.1"/>
    </source>
</evidence>
<dbReference type="PANTHER" id="PTHR33178">
    <property type="match status" value="1"/>
</dbReference>
<gene>
    <name evidence="3" type="ORF">AKO1_011696</name>
</gene>
<dbReference type="InterPro" id="IPR013097">
    <property type="entry name" value="Dabb"/>
</dbReference>
<dbReference type="SMART" id="SM00886">
    <property type="entry name" value="Dabb"/>
    <property type="match status" value="1"/>
</dbReference>
<dbReference type="AlphaFoldDB" id="A0AAW2Z7B7"/>